<sequence>MNMVPDALSRSTHLLDPVLVATCGTKNPLIWNPMLPVSLAEITLAQGEDDYIKGLKDQCNTSCAPKDRIRWEIQQDLLYRALPYGEGGVKYQRVVPKSLSVPFLKYFHDSPLGAHLGRMKTLLRILEVAWWPDIRKDVWQPVKECPVCQKYKPSNTKPSGYLQGTEIKEPGYMLGMDLMGPFPKSKRGNVYLFVIVDYFTKWIELYPLRDSKGHRLCKILREEIFTRWGVPKYVLSDRGPQFLSQLMADLCKTWGVIQKLTTSYHPQTNLTERVNKVLKTMMASYVKENHRDWDKWLVEFRFAINNARHETTRNTPAELALGRTLKGPLERLIHHHAVTPNQPSYSLVERQHQLHEEVRRFSHAAQLRQARYYNTRRKDVHFQAGDLVWMRAHHISKASEQFSAKWMGPVKVEKKLGPVNYAVKGLRPGDQQEVVHVANLKRLVDSLLCTGPC</sequence>
<dbReference type="FunFam" id="3.30.420.10:FF:000032">
    <property type="entry name" value="Retrovirus-related Pol polyprotein from transposon 297-like Protein"/>
    <property type="match status" value="1"/>
</dbReference>
<organism evidence="3 4">
    <name type="scientific">Pygocentrus nattereri</name>
    <name type="common">Red-bellied piranha</name>
    <dbReference type="NCBI Taxonomy" id="42514"/>
    <lineage>
        <taxon>Eukaryota</taxon>
        <taxon>Metazoa</taxon>
        <taxon>Chordata</taxon>
        <taxon>Craniata</taxon>
        <taxon>Vertebrata</taxon>
        <taxon>Euteleostomi</taxon>
        <taxon>Actinopterygii</taxon>
        <taxon>Neopterygii</taxon>
        <taxon>Teleostei</taxon>
        <taxon>Ostariophysi</taxon>
        <taxon>Characiformes</taxon>
        <taxon>Characoidei</taxon>
        <taxon>Pygocentrus</taxon>
    </lineage>
</organism>
<accession>A0A3B4DRB3</accession>
<dbReference type="InterPro" id="IPR050951">
    <property type="entry name" value="Retrovirus_Pol_polyprotein"/>
</dbReference>
<evidence type="ECO:0000256" key="1">
    <source>
        <dbReference type="ARBA" id="ARBA00039658"/>
    </source>
</evidence>
<reference evidence="3" key="2">
    <citation type="submission" date="2025-08" db="UniProtKB">
        <authorList>
            <consortium name="Ensembl"/>
        </authorList>
    </citation>
    <scope>IDENTIFICATION</scope>
</reference>
<keyword evidence="4" id="KW-1185">Reference proteome</keyword>
<dbReference type="Pfam" id="PF00665">
    <property type="entry name" value="rve"/>
    <property type="match status" value="1"/>
</dbReference>
<dbReference type="InterPro" id="IPR041588">
    <property type="entry name" value="Integrase_H2C2"/>
</dbReference>
<evidence type="ECO:0000259" key="2">
    <source>
        <dbReference type="PROSITE" id="PS50994"/>
    </source>
</evidence>
<dbReference type="Gene3D" id="1.10.340.70">
    <property type="match status" value="1"/>
</dbReference>
<dbReference type="Gene3D" id="3.30.420.10">
    <property type="entry name" value="Ribonuclease H-like superfamily/Ribonuclease H"/>
    <property type="match status" value="1"/>
</dbReference>
<dbReference type="GO" id="GO:0015074">
    <property type="term" value="P:DNA integration"/>
    <property type="evidence" value="ECO:0007669"/>
    <property type="project" value="InterPro"/>
</dbReference>
<dbReference type="PANTHER" id="PTHR37984:SF5">
    <property type="entry name" value="PROTEIN NYNRIN-LIKE"/>
    <property type="match status" value="1"/>
</dbReference>
<reference evidence="3" key="3">
    <citation type="submission" date="2025-09" db="UniProtKB">
        <authorList>
            <consortium name="Ensembl"/>
        </authorList>
    </citation>
    <scope>IDENTIFICATION</scope>
</reference>
<name>A0A3B4DRB3_PYGNA</name>
<dbReference type="Pfam" id="PF17921">
    <property type="entry name" value="Integrase_H2C2"/>
    <property type="match status" value="1"/>
</dbReference>
<dbReference type="InterPro" id="IPR012337">
    <property type="entry name" value="RNaseH-like_sf"/>
</dbReference>
<dbReference type="Ensembl" id="ENSPNAT00000006182.2">
    <property type="protein sequence ID" value="ENSPNAP00000026008.1"/>
    <property type="gene ID" value="ENSPNAG00000011269.2"/>
</dbReference>
<dbReference type="FunFam" id="1.10.340.70:FF:000001">
    <property type="entry name" value="Retrovirus-related Pol polyprotein from transposon gypsy-like Protein"/>
    <property type="match status" value="1"/>
</dbReference>
<evidence type="ECO:0000313" key="3">
    <source>
        <dbReference type="Ensembl" id="ENSPNAP00000026008.1"/>
    </source>
</evidence>
<dbReference type="InterPro" id="IPR036397">
    <property type="entry name" value="RNaseH_sf"/>
</dbReference>
<feature type="domain" description="Integrase catalytic" evidence="2">
    <location>
        <begin position="166"/>
        <end position="324"/>
    </location>
</feature>
<dbReference type="Proteomes" id="UP001501920">
    <property type="component" value="Chromosome 13"/>
</dbReference>
<dbReference type="PROSITE" id="PS50994">
    <property type="entry name" value="INTEGRASE"/>
    <property type="match status" value="1"/>
</dbReference>
<proteinExistence type="predicted"/>
<protein>
    <recommendedName>
        <fullName evidence="1">Gypsy retrotransposon integrase-like protein 1</fullName>
    </recommendedName>
</protein>
<evidence type="ECO:0000313" key="4">
    <source>
        <dbReference type="Proteomes" id="UP001501920"/>
    </source>
</evidence>
<reference evidence="3 4" key="1">
    <citation type="submission" date="2020-10" db="EMBL/GenBank/DDBJ databases">
        <title>Pygocentrus nattereri (red-bellied piranha) genome, fPygNat1, primary haplotype.</title>
        <authorList>
            <person name="Myers G."/>
            <person name="Meyer A."/>
            <person name="Karagic N."/>
            <person name="Pippel M."/>
            <person name="Winkler S."/>
            <person name="Tracey A."/>
            <person name="Wood J."/>
            <person name="Formenti G."/>
            <person name="Howe K."/>
            <person name="Fedrigo O."/>
            <person name="Jarvis E.D."/>
        </authorList>
    </citation>
    <scope>NUCLEOTIDE SEQUENCE [LARGE SCALE GENOMIC DNA]</scope>
</reference>
<dbReference type="GO" id="GO:0003676">
    <property type="term" value="F:nucleic acid binding"/>
    <property type="evidence" value="ECO:0007669"/>
    <property type="project" value="InterPro"/>
</dbReference>
<dbReference type="AlphaFoldDB" id="A0A3B4DRB3"/>
<dbReference type="InterPro" id="IPR001584">
    <property type="entry name" value="Integrase_cat-core"/>
</dbReference>
<dbReference type="OMA" id="AISACHP"/>
<dbReference type="SUPFAM" id="SSF53098">
    <property type="entry name" value="Ribonuclease H-like"/>
    <property type="match status" value="1"/>
</dbReference>
<dbReference type="STRING" id="42514.ENSPNAP00000026008"/>
<dbReference type="PANTHER" id="PTHR37984">
    <property type="entry name" value="PROTEIN CBG26694"/>
    <property type="match status" value="1"/>
</dbReference>
<dbReference type="GeneTree" id="ENSGT01000000214408"/>